<evidence type="ECO:0000313" key="5">
    <source>
        <dbReference type="Proteomes" id="UP001152888"/>
    </source>
</evidence>
<feature type="domain" description="BESS" evidence="3">
    <location>
        <begin position="72"/>
        <end position="107"/>
    </location>
</feature>
<proteinExistence type="predicted"/>
<dbReference type="GO" id="GO:0005634">
    <property type="term" value="C:nucleus"/>
    <property type="evidence" value="ECO:0007669"/>
    <property type="project" value="UniProtKB-SubCell"/>
</dbReference>
<dbReference type="PROSITE" id="PS51031">
    <property type="entry name" value="BESS"/>
    <property type="match status" value="1"/>
</dbReference>
<feature type="compositionally biased region" description="Basic and acidic residues" evidence="2">
    <location>
        <begin position="26"/>
        <end position="43"/>
    </location>
</feature>
<comment type="caution">
    <text evidence="4">The sequence shown here is derived from an EMBL/GenBank/DDBJ whole genome shotgun (WGS) entry which is preliminary data.</text>
</comment>
<dbReference type="Pfam" id="PF02944">
    <property type="entry name" value="BESS"/>
    <property type="match status" value="1"/>
</dbReference>
<reference evidence="4" key="1">
    <citation type="submission" date="2022-03" db="EMBL/GenBank/DDBJ databases">
        <authorList>
            <person name="Sayadi A."/>
        </authorList>
    </citation>
    <scope>NUCLEOTIDE SEQUENCE</scope>
</reference>
<dbReference type="Proteomes" id="UP001152888">
    <property type="component" value="Unassembled WGS sequence"/>
</dbReference>
<evidence type="ECO:0000259" key="3">
    <source>
        <dbReference type="PROSITE" id="PS51031"/>
    </source>
</evidence>
<keyword evidence="5" id="KW-1185">Reference proteome</keyword>
<dbReference type="EMBL" id="CAKOFQ010007913">
    <property type="protein sequence ID" value="CAH2009756.1"/>
    <property type="molecule type" value="Genomic_DNA"/>
</dbReference>
<dbReference type="GO" id="GO:0003677">
    <property type="term" value="F:DNA binding"/>
    <property type="evidence" value="ECO:0007669"/>
    <property type="project" value="InterPro"/>
</dbReference>
<name>A0A9P0M132_ACAOB</name>
<protein>
    <recommendedName>
        <fullName evidence="3">BESS domain-containing protein</fullName>
    </recommendedName>
</protein>
<organism evidence="4 5">
    <name type="scientific">Acanthoscelides obtectus</name>
    <name type="common">Bean weevil</name>
    <name type="synonym">Bruchus obtectus</name>
    <dbReference type="NCBI Taxonomy" id="200917"/>
    <lineage>
        <taxon>Eukaryota</taxon>
        <taxon>Metazoa</taxon>
        <taxon>Ecdysozoa</taxon>
        <taxon>Arthropoda</taxon>
        <taxon>Hexapoda</taxon>
        <taxon>Insecta</taxon>
        <taxon>Pterygota</taxon>
        <taxon>Neoptera</taxon>
        <taxon>Endopterygota</taxon>
        <taxon>Coleoptera</taxon>
        <taxon>Polyphaga</taxon>
        <taxon>Cucujiformia</taxon>
        <taxon>Chrysomeloidea</taxon>
        <taxon>Chrysomelidae</taxon>
        <taxon>Bruchinae</taxon>
        <taxon>Bruchini</taxon>
        <taxon>Acanthoscelides</taxon>
    </lineage>
</organism>
<evidence type="ECO:0000256" key="1">
    <source>
        <dbReference type="PROSITE-ProRule" id="PRU00371"/>
    </source>
</evidence>
<evidence type="ECO:0000313" key="4">
    <source>
        <dbReference type="EMBL" id="CAH2009756.1"/>
    </source>
</evidence>
<dbReference type="AlphaFoldDB" id="A0A9P0M132"/>
<gene>
    <name evidence="4" type="ORF">ACAOBT_LOCUS31098</name>
</gene>
<dbReference type="OrthoDB" id="8118596at2759"/>
<accession>A0A9P0M132</accession>
<evidence type="ECO:0000256" key="2">
    <source>
        <dbReference type="SAM" id="MobiDB-lite"/>
    </source>
</evidence>
<keyword evidence="1" id="KW-0539">Nucleus</keyword>
<sequence>MRPTESNIGSPEEQDDASDDVGGGNESREVDENEERSRFETPKTKGAKRKHCKNNSDLDDTALINALQNSEKDEDTNFALSIVPSLKALSPDEKLDAKIQILGVFKN</sequence>
<feature type="region of interest" description="Disordered" evidence="2">
    <location>
        <begin position="1"/>
        <end position="55"/>
    </location>
</feature>
<dbReference type="InterPro" id="IPR004210">
    <property type="entry name" value="BESS_motif"/>
</dbReference>
<comment type="subcellular location">
    <subcellularLocation>
        <location evidence="1">Nucleus</location>
    </subcellularLocation>
</comment>